<name>A0ABR8XB99_9BACL</name>
<comment type="caution">
    <text evidence="1">The sequence shown here is derived from an EMBL/GenBank/DDBJ whole genome shotgun (WGS) entry which is preliminary data.</text>
</comment>
<accession>A0ABR8XB99</accession>
<protein>
    <submittedName>
        <fullName evidence="1">Uncharacterized protein</fullName>
    </submittedName>
</protein>
<organism evidence="1 2">
    <name type="scientific">Ureibacillus galli</name>
    <dbReference type="NCBI Taxonomy" id="2762222"/>
    <lineage>
        <taxon>Bacteria</taxon>
        <taxon>Bacillati</taxon>
        <taxon>Bacillota</taxon>
        <taxon>Bacilli</taxon>
        <taxon>Bacillales</taxon>
        <taxon>Caryophanaceae</taxon>
        <taxon>Ureibacillus</taxon>
    </lineage>
</organism>
<dbReference type="Proteomes" id="UP000640930">
    <property type="component" value="Unassembled WGS sequence"/>
</dbReference>
<sequence>MGVIDKPKRILACERQKLLWELHCKEVCLTRESNLNEPCDGCPIYEKLLKIGEILDTTVRDRVEMGID</sequence>
<dbReference type="RefSeq" id="WP_191706941.1">
    <property type="nucleotide sequence ID" value="NZ_JACSQA010000007.1"/>
</dbReference>
<evidence type="ECO:0000313" key="2">
    <source>
        <dbReference type="Proteomes" id="UP000640930"/>
    </source>
</evidence>
<reference evidence="1 2" key="1">
    <citation type="submission" date="2020-08" db="EMBL/GenBank/DDBJ databases">
        <title>A Genomic Blueprint of the Chicken Gut Microbiome.</title>
        <authorList>
            <person name="Gilroy R."/>
            <person name="Ravi A."/>
            <person name="Getino M."/>
            <person name="Pursley I."/>
            <person name="Horton D.L."/>
            <person name="Alikhan N.-F."/>
            <person name="Baker D."/>
            <person name="Gharbi K."/>
            <person name="Hall N."/>
            <person name="Watson M."/>
            <person name="Adriaenssens E.M."/>
            <person name="Foster-Nyarko E."/>
            <person name="Jarju S."/>
            <person name="Secka A."/>
            <person name="Antonio M."/>
            <person name="Oren A."/>
            <person name="Chaudhuri R."/>
            <person name="La Ragione R.M."/>
            <person name="Hildebrand F."/>
            <person name="Pallen M.J."/>
        </authorList>
    </citation>
    <scope>NUCLEOTIDE SEQUENCE [LARGE SCALE GENOMIC DNA]</scope>
    <source>
        <strain evidence="1 2">Re31</strain>
    </source>
</reference>
<gene>
    <name evidence="1" type="ORF">H9636_07185</name>
</gene>
<keyword evidence="2" id="KW-1185">Reference proteome</keyword>
<evidence type="ECO:0000313" key="1">
    <source>
        <dbReference type="EMBL" id="MBD8026441.1"/>
    </source>
</evidence>
<proteinExistence type="predicted"/>
<dbReference type="EMBL" id="JACSQA010000007">
    <property type="protein sequence ID" value="MBD8026441.1"/>
    <property type="molecule type" value="Genomic_DNA"/>
</dbReference>